<dbReference type="InterPro" id="IPR029052">
    <property type="entry name" value="Metallo-depent_PP-like"/>
</dbReference>
<dbReference type="PANTHER" id="PTHR37844">
    <property type="entry name" value="SER/THR PROTEIN PHOSPHATASE SUPERFAMILY (AFU_ORTHOLOGUE AFUA_1G14840)"/>
    <property type="match status" value="1"/>
</dbReference>
<reference evidence="1 2" key="1">
    <citation type="submission" date="2019-06" db="EMBL/GenBank/DDBJ databases">
        <title>Whole genome shotgun sequence of Nitrobacter winogradskyi NBRC 14297.</title>
        <authorList>
            <person name="Hosoyama A."/>
            <person name="Uohara A."/>
            <person name="Ohji S."/>
            <person name="Ichikawa N."/>
        </authorList>
    </citation>
    <scope>NUCLEOTIDE SEQUENCE [LARGE SCALE GENOMIC DNA]</scope>
    <source>
        <strain evidence="1 2">NBRC 14297</strain>
    </source>
</reference>
<gene>
    <name evidence="1" type="ORF">NWI01_13420</name>
</gene>
<dbReference type="AlphaFoldDB" id="A0A4Y3WBM6"/>
<sequence>MAIFMSGSSAPWCGSFRASTIGPVVVVGGNHEYWSTDIDVTLDKARKVAAGTNVSVLERDIARIGSLTILGTTGWTDFKLFDDPQTAMLAAFDGMNDYKRIRKNFYADRLRPVDTLRRHEATRAFIAAELAKRAAATNP</sequence>
<proteinExistence type="predicted"/>
<dbReference type="SUPFAM" id="SSF56300">
    <property type="entry name" value="Metallo-dependent phosphatases"/>
    <property type="match status" value="1"/>
</dbReference>
<name>A0A4Y3WBM6_NITWI</name>
<dbReference type="Proteomes" id="UP000318825">
    <property type="component" value="Unassembled WGS sequence"/>
</dbReference>
<comment type="caution">
    <text evidence="1">The sequence shown here is derived from an EMBL/GenBank/DDBJ whole genome shotgun (WGS) entry which is preliminary data.</text>
</comment>
<organism evidence="1 2">
    <name type="scientific">Nitrobacter winogradskyi</name>
    <name type="common">Nitrobacter agilis</name>
    <dbReference type="NCBI Taxonomy" id="913"/>
    <lineage>
        <taxon>Bacteria</taxon>
        <taxon>Pseudomonadati</taxon>
        <taxon>Pseudomonadota</taxon>
        <taxon>Alphaproteobacteria</taxon>
        <taxon>Hyphomicrobiales</taxon>
        <taxon>Nitrobacteraceae</taxon>
        <taxon>Nitrobacter</taxon>
    </lineage>
</organism>
<evidence type="ECO:0000313" key="2">
    <source>
        <dbReference type="Proteomes" id="UP000318825"/>
    </source>
</evidence>
<evidence type="ECO:0000313" key="1">
    <source>
        <dbReference type="EMBL" id="GEC15450.1"/>
    </source>
</evidence>
<dbReference type="PANTHER" id="PTHR37844:SF2">
    <property type="entry name" value="SER_THR PROTEIN PHOSPHATASE SUPERFAMILY (AFU_ORTHOLOGUE AFUA_1G14840)"/>
    <property type="match status" value="1"/>
</dbReference>
<protein>
    <submittedName>
        <fullName evidence="1">Uncharacterized protein</fullName>
    </submittedName>
</protein>
<dbReference type="EMBL" id="BJNF01000029">
    <property type="protein sequence ID" value="GEC15450.1"/>
    <property type="molecule type" value="Genomic_DNA"/>
</dbReference>
<accession>A0A4Y3WBM6</accession>